<name>A0A8H6MBP8_9AGAR</name>
<dbReference type="Proteomes" id="UP000521943">
    <property type="component" value="Unassembled WGS sequence"/>
</dbReference>
<evidence type="ECO:0000313" key="1">
    <source>
        <dbReference type="EMBL" id="KAF6760039.1"/>
    </source>
</evidence>
<dbReference type="EMBL" id="JACGCI010000013">
    <property type="protein sequence ID" value="KAF6760039.1"/>
    <property type="molecule type" value="Genomic_DNA"/>
</dbReference>
<proteinExistence type="predicted"/>
<accession>A0A8H6MBP8</accession>
<sequence length="115" mass="12580">MSQTISKKAKDAKALPLSDTLRDLALLRASDVDLAALLAGNATTLTKPDSLGDENKALEDSSEFIREARKALKVHDRGDAELLGRKLDEVDRKYEDLLAGLATPCQVTRYAVQNR</sequence>
<reference evidence="1 2" key="1">
    <citation type="submission" date="2020-07" db="EMBL/GenBank/DDBJ databases">
        <title>Comparative genomics of pyrophilous fungi reveals a link between fire events and developmental genes.</title>
        <authorList>
            <consortium name="DOE Joint Genome Institute"/>
            <person name="Steindorff A.S."/>
            <person name="Carver A."/>
            <person name="Calhoun S."/>
            <person name="Stillman K."/>
            <person name="Liu H."/>
            <person name="Lipzen A."/>
            <person name="Pangilinan J."/>
            <person name="Labutti K."/>
            <person name="Bruns T.D."/>
            <person name="Grigoriev I.V."/>
        </authorList>
    </citation>
    <scope>NUCLEOTIDE SEQUENCE [LARGE SCALE GENOMIC DNA]</scope>
    <source>
        <strain evidence="1 2">CBS 144469</strain>
    </source>
</reference>
<evidence type="ECO:0000313" key="2">
    <source>
        <dbReference type="Proteomes" id="UP000521943"/>
    </source>
</evidence>
<gene>
    <name evidence="1" type="ORF">DFP72DRAFT_1166316</name>
</gene>
<dbReference type="AlphaFoldDB" id="A0A8H6MBP8"/>
<protein>
    <submittedName>
        <fullName evidence="1">Uncharacterized protein</fullName>
    </submittedName>
</protein>
<comment type="caution">
    <text evidence="1">The sequence shown here is derived from an EMBL/GenBank/DDBJ whole genome shotgun (WGS) entry which is preliminary data.</text>
</comment>
<keyword evidence="2" id="KW-1185">Reference proteome</keyword>
<organism evidence="1 2">
    <name type="scientific">Ephemerocybe angulata</name>
    <dbReference type="NCBI Taxonomy" id="980116"/>
    <lineage>
        <taxon>Eukaryota</taxon>
        <taxon>Fungi</taxon>
        <taxon>Dikarya</taxon>
        <taxon>Basidiomycota</taxon>
        <taxon>Agaricomycotina</taxon>
        <taxon>Agaricomycetes</taxon>
        <taxon>Agaricomycetidae</taxon>
        <taxon>Agaricales</taxon>
        <taxon>Agaricineae</taxon>
        <taxon>Psathyrellaceae</taxon>
        <taxon>Ephemerocybe</taxon>
    </lineage>
</organism>
<dbReference type="OrthoDB" id="3227556at2759"/>